<comment type="catalytic activity">
    <reaction evidence="2">
        <text>4-nitrophenyl phosphate + H2O = 4-nitrophenol + phosphate + H(+)</text>
        <dbReference type="Rhea" id="RHEA:21664"/>
        <dbReference type="ChEBI" id="CHEBI:15377"/>
        <dbReference type="ChEBI" id="CHEBI:15378"/>
        <dbReference type="ChEBI" id="CHEBI:43474"/>
        <dbReference type="ChEBI" id="CHEBI:57917"/>
        <dbReference type="ChEBI" id="CHEBI:61146"/>
        <dbReference type="EC" id="3.1.3.41"/>
    </reaction>
</comment>
<dbReference type="PANTHER" id="PTHR19288:SF46">
    <property type="entry name" value="HALOACID DEHALOGENASE-LIKE HYDROLASE DOMAIN-CONTAINING PROTEIN 2"/>
    <property type="match status" value="1"/>
</dbReference>
<comment type="caution">
    <text evidence="5">The sequence shown here is derived from an EMBL/GenBank/DDBJ whole genome shotgun (WGS) entry which is preliminary data.</text>
</comment>
<evidence type="ECO:0000256" key="1">
    <source>
        <dbReference type="ARBA" id="ARBA00022801"/>
    </source>
</evidence>
<gene>
    <name evidence="5" type="ORF">Rhopal_002189-T1</name>
</gene>
<dbReference type="InterPro" id="IPR023214">
    <property type="entry name" value="HAD_sf"/>
</dbReference>
<accession>A0AAV5G9K4</accession>
<dbReference type="InterPro" id="IPR029044">
    <property type="entry name" value="Nucleotide-diphossugar_trans"/>
</dbReference>
<evidence type="ECO:0000256" key="2">
    <source>
        <dbReference type="ARBA" id="ARBA00050247"/>
    </source>
</evidence>
<dbReference type="GO" id="GO:0008967">
    <property type="term" value="F:phosphoglycolate phosphatase activity"/>
    <property type="evidence" value="ECO:0007669"/>
    <property type="project" value="TreeGrafter"/>
</dbReference>
<sequence>MSPRTLSTPEDFKELVDAHDVWLFDCDGVIWEGDHVIGKAGETLQLLRKLGKRIFFVTNNATKSRESNKGKFDKMGIECAVDEIFTSAFASAAYLKSVLDFPEDKKVYVIGEKGIEDELDAVGIKHSGGTDPADNRFVDLMDFSAVTADPEVGAVLCGLDMHMNYLKYAKAFRYLRENENCLFMATNLDSTFPTHGTVHPEPLVVGKPEAAMLESIIQTHKLDKSKMIMVGDRLNTDIAFGNKGGIDTLMVLTGIDDRAGFEKEDAPGVPTARLPNPFARSHAKNRSGILEDGFDKRGKLSTKRLAGVLLFVWTYEVHVEIQLFSRGWVRKTILPVQPASSTCFDPSRLAASGYNQTLADSPAYVDVHAGLGMPLGRDCYNFAATLPRRPLPAMILPEHTVFHTYWRSDLLQLGSRQITLLHSILATQDRSSTSVILWTNAPSPSTLSDLPILQPLLELYGERLAVRSVNKRDLARGTPMEDHKLLELADTQAWVDGDLVRILVLHALGGIWVDMDTIMTGRDMRVLGEHEWVTQWDCYDKVYQPLNGAMMHFYRASPYLCEMLHSMATSPPPAQNSVDWGSRLYHKVWRSLLARGTRPFKVLPYCFTDGVSCRLDNRLPDPFGERGAEKRWGRGRWEDVQSKVRSVWAVHLHNRWDKTFPEKGWVDQMIVKPVMARAQQYRYTPNSG</sequence>
<dbReference type="SUPFAM" id="SSF56784">
    <property type="entry name" value="HAD-like"/>
    <property type="match status" value="1"/>
</dbReference>
<dbReference type="Pfam" id="PF13344">
    <property type="entry name" value="Hydrolase_6"/>
    <property type="match status" value="1"/>
</dbReference>
<keyword evidence="6" id="KW-1185">Reference proteome</keyword>
<dbReference type="EMBL" id="BQKY01000004">
    <property type="protein sequence ID" value="GJN89210.1"/>
    <property type="molecule type" value="Genomic_DNA"/>
</dbReference>
<dbReference type="InterPro" id="IPR036412">
    <property type="entry name" value="HAD-like_sf"/>
</dbReference>
<dbReference type="NCBIfam" id="TIGR01452">
    <property type="entry name" value="PGP_euk"/>
    <property type="match status" value="1"/>
</dbReference>
<evidence type="ECO:0000313" key="5">
    <source>
        <dbReference type="EMBL" id="GJN89210.1"/>
    </source>
</evidence>
<dbReference type="InterPro" id="IPR006357">
    <property type="entry name" value="HAD-SF_hydro_IIA"/>
</dbReference>
<evidence type="ECO:0000256" key="4">
    <source>
        <dbReference type="ARBA" id="ARBA00069197"/>
    </source>
</evidence>
<dbReference type="Proteomes" id="UP001342314">
    <property type="component" value="Unassembled WGS sequence"/>
</dbReference>
<dbReference type="NCBIfam" id="TIGR01460">
    <property type="entry name" value="HAD-SF-IIA"/>
    <property type="match status" value="1"/>
</dbReference>
<proteinExistence type="predicted"/>
<organism evidence="5 6">
    <name type="scientific">Rhodotorula paludigena</name>
    <dbReference type="NCBI Taxonomy" id="86838"/>
    <lineage>
        <taxon>Eukaryota</taxon>
        <taxon>Fungi</taxon>
        <taxon>Dikarya</taxon>
        <taxon>Basidiomycota</taxon>
        <taxon>Pucciniomycotina</taxon>
        <taxon>Microbotryomycetes</taxon>
        <taxon>Sporidiobolales</taxon>
        <taxon>Sporidiobolaceae</taxon>
        <taxon>Rhodotorula</taxon>
    </lineage>
</organism>
<keyword evidence="1" id="KW-0378">Hydrolase</keyword>
<dbReference type="InterPro" id="IPR006349">
    <property type="entry name" value="PGP_euk"/>
</dbReference>
<dbReference type="SUPFAM" id="SSF53448">
    <property type="entry name" value="Nucleotide-diphospho-sugar transferases"/>
    <property type="match status" value="1"/>
</dbReference>
<dbReference type="PANTHER" id="PTHR19288">
    <property type="entry name" value="4-NITROPHENYLPHOSPHATASE-RELATED"/>
    <property type="match status" value="1"/>
</dbReference>
<dbReference type="AlphaFoldDB" id="A0AAV5G9K4"/>
<reference evidence="5 6" key="1">
    <citation type="submission" date="2021-12" db="EMBL/GenBank/DDBJ databases">
        <title>High titer production of polyol ester of fatty acids by Rhodotorula paludigena BS15 towards product separation-free biomass refinery.</title>
        <authorList>
            <person name="Mano J."/>
            <person name="Ono H."/>
            <person name="Tanaka T."/>
            <person name="Naito K."/>
            <person name="Sushida H."/>
            <person name="Ike M."/>
            <person name="Tokuyasu K."/>
            <person name="Kitaoka M."/>
        </authorList>
    </citation>
    <scope>NUCLEOTIDE SEQUENCE [LARGE SCALE GENOMIC DNA]</scope>
    <source>
        <strain evidence="5 6">BS15</strain>
    </source>
</reference>
<dbReference type="EC" id="3.1.3.41" evidence="3"/>
<dbReference type="GO" id="GO:0004035">
    <property type="term" value="F:alkaline phosphatase activity"/>
    <property type="evidence" value="ECO:0007669"/>
    <property type="project" value="TreeGrafter"/>
</dbReference>
<evidence type="ECO:0000313" key="6">
    <source>
        <dbReference type="Proteomes" id="UP001342314"/>
    </source>
</evidence>
<dbReference type="Gene3D" id="3.40.50.1000">
    <property type="entry name" value="HAD superfamily/HAD-like"/>
    <property type="match status" value="2"/>
</dbReference>
<name>A0AAV5G9K4_9BASI</name>
<dbReference type="FunFam" id="3.40.50.1000:FF:000039">
    <property type="entry name" value="Phosphoglycolate phosphatase"/>
    <property type="match status" value="1"/>
</dbReference>
<evidence type="ECO:0000256" key="3">
    <source>
        <dbReference type="ARBA" id="ARBA00066659"/>
    </source>
</evidence>
<protein>
    <recommendedName>
        <fullName evidence="4">4-nitrophenylphosphatase</fullName>
        <ecNumber evidence="3">3.1.3.41</ecNumber>
    </recommendedName>
</protein>
<dbReference type="Pfam" id="PF13242">
    <property type="entry name" value="Hydrolase_like"/>
    <property type="match status" value="1"/>
</dbReference>
<dbReference type="GO" id="GO:0005737">
    <property type="term" value="C:cytoplasm"/>
    <property type="evidence" value="ECO:0007669"/>
    <property type="project" value="TreeGrafter"/>
</dbReference>